<name>A0A1F7X450_9BACT</name>
<dbReference type="SUPFAM" id="SSF47336">
    <property type="entry name" value="ACP-like"/>
    <property type="match status" value="1"/>
</dbReference>
<evidence type="ECO:0000313" key="2">
    <source>
        <dbReference type="EMBL" id="OGM09138.1"/>
    </source>
</evidence>
<sequence length="78" mass="8826">MPNVQENIIKVTLAQFLGIEPEDINDDDSFVDDLHMTASEISDYLLVLQEKGIDISKLDINSLETISELTENLNLDEF</sequence>
<dbReference type="InterPro" id="IPR036736">
    <property type="entry name" value="ACP-like_sf"/>
</dbReference>
<proteinExistence type="predicted"/>
<evidence type="ECO:0000259" key="1">
    <source>
        <dbReference type="Pfam" id="PF00550"/>
    </source>
</evidence>
<dbReference type="EMBL" id="MGFP01000027">
    <property type="protein sequence ID" value="OGM09138.1"/>
    <property type="molecule type" value="Genomic_DNA"/>
</dbReference>
<feature type="domain" description="Carrier" evidence="1">
    <location>
        <begin position="9"/>
        <end position="71"/>
    </location>
</feature>
<dbReference type="Proteomes" id="UP000179219">
    <property type="component" value="Unassembled WGS sequence"/>
</dbReference>
<dbReference type="InterPro" id="IPR009081">
    <property type="entry name" value="PP-bd_ACP"/>
</dbReference>
<dbReference type="AlphaFoldDB" id="A0A1F7X450"/>
<dbReference type="Pfam" id="PF00550">
    <property type="entry name" value="PP-binding"/>
    <property type="match status" value="1"/>
</dbReference>
<organism evidence="2 3">
    <name type="scientific">Candidatus Woesebacteria bacterium RBG_13_34_9</name>
    <dbReference type="NCBI Taxonomy" id="1802477"/>
    <lineage>
        <taxon>Bacteria</taxon>
        <taxon>Candidatus Woeseibacteriota</taxon>
    </lineage>
</organism>
<evidence type="ECO:0000313" key="3">
    <source>
        <dbReference type="Proteomes" id="UP000179219"/>
    </source>
</evidence>
<comment type="caution">
    <text evidence="2">The sequence shown here is derived from an EMBL/GenBank/DDBJ whole genome shotgun (WGS) entry which is preliminary data.</text>
</comment>
<reference evidence="2 3" key="1">
    <citation type="journal article" date="2016" name="Nat. Commun.">
        <title>Thousands of microbial genomes shed light on interconnected biogeochemical processes in an aquifer system.</title>
        <authorList>
            <person name="Anantharaman K."/>
            <person name="Brown C.T."/>
            <person name="Hug L.A."/>
            <person name="Sharon I."/>
            <person name="Castelle C.J."/>
            <person name="Probst A.J."/>
            <person name="Thomas B.C."/>
            <person name="Singh A."/>
            <person name="Wilkins M.J."/>
            <person name="Karaoz U."/>
            <person name="Brodie E.L."/>
            <person name="Williams K.H."/>
            <person name="Hubbard S.S."/>
            <person name="Banfield J.F."/>
        </authorList>
    </citation>
    <scope>NUCLEOTIDE SEQUENCE [LARGE SCALE GENOMIC DNA]</scope>
</reference>
<accession>A0A1F7X450</accession>
<dbReference type="Gene3D" id="1.10.1200.10">
    <property type="entry name" value="ACP-like"/>
    <property type="match status" value="1"/>
</dbReference>
<protein>
    <recommendedName>
        <fullName evidence="1">Carrier domain-containing protein</fullName>
    </recommendedName>
</protein>
<gene>
    <name evidence="2" type="ORF">A2159_01780</name>
</gene>